<reference evidence="5" key="1">
    <citation type="journal article" date="2020" name="Stud. Mycol.">
        <title>101 Dothideomycetes genomes: a test case for predicting lifestyles and emergence of pathogens.</title>
        <authorList>
            <person name="Haridas S."/>
            <person name="Albert R."/>
            <person name="Binder M."/>
            <person name="Bloem J."/>
            <person name="Labutti K."/>
            <person name="Salamov A."/>
            <person name="Andreopoulos B."/>
            <person name="Baker S."/>
            <person name="Barry K."/>
            <person name="Bills G."/>
            <person name="Bluhm B."/>
            <person name="Cannon C."/>
            <person name="Castanera R."/>
            <person name="Culley D."/>
            <person name="Daum C."/>
            <person name="Ezra D."/>
            <person name="Gonzalez J."/>
            <person name="Henrissat B."/>
            <person name="Kuo A."/>
            <person name="Liang C."/>
            <person name="Lipzen A."/>
            <person name="Lutzoni F."/>
            <person name="Magnuson J."/>
            <person name="Mondo S."/>
            <person name="Nolan M."/>
            <person name="Ohm R."/>
            <person name="Pangilinan J."/>
            <person name="Park H.-J."/>
            <person name="Ramirez L."/>
            <person name="Alfaro M."/>
            <person name="Sun H."/>
            <person name="Tritt A."/>
            <person name="Yoshinaga Y."/>
            <person name="Zwiers L.-H."/>
            <person name="Turgeon B."/>
            <person name="Goodwin S."/>
            <person name="Spatafora J."/>
            <person name="Crous P."/>
            <person name="Grigoriev I."/>
        </authorList>
    </citation>
    <scope>NUCLEOTIDE SEQUENCE</scope>
    <source>
        <strain evidence="5">CBS 125425</strain>
    </source>
</reference>
<organism evidence="5 6">
    <name type="scientific">Polyplosphaeria fusca</name>
    <dbReference type="NCBI Taxonomy" id="682080"/>
    <lineage>
        <taxon>Eukaryota</taxon>
        <taxon>Fungi</taxon>
        <taxon>Dikarya</taxon>
        <taxon>Ascomycota</taxon>
        <taxon>Pezizomycotina</taxon>
        <taxon>Dothideomycetes</taxon>
        <taxon>Pleosporomycetidae</taxon>
        <taxon>Pleosporales</taxon>
        <taxon>Tetraplosphaeriaceae</taxon>
        <taxon>Polyplosphaeria</taxon>
    </lineage>
</organism>
<dbReference type="PROSITE" id="PS51891">
    <property type="entry name" value="CENP_V_GFA"/>
    <property type="match status" value="1"/>
</dbReference>
<evidence type="ECO:0000256" key="2">
    <source>
        <dbReference type="ARBA" id="ARBA00022723"/>
    </source>
</evidence>
<keyword evidence="3" id="KW-0862">Zinc</keyword>
<keyword evidence="2" id="KW-0479">Metal-binding</keyword>
<keyword evidence="6" id="KW-1185">Reference proteome</keyword>
<dbReference type="PANTHER" id="PTHR28620:SF1">
    <property type="entry name" value="CENP-V_GFA DOMAIN-CONTAINING PROTEIN"/>
    <property type="match status" value="1"/>
</dbReference>
<dbReference type="EMBL" id="ML996115">
    <property type="protein sequence ID" value="KAF2737560.1"/>
    <property type="molecule type" value="Genomic_DNA"/>
</dbReference>
<feature type="domain" description="CENP-V/GFA" evidence="4">
    <location>
        <begin position="28"/>
        <end position="145"/>
    </location>
</feature>
<dbReference type="OrthoDB" id="2993351at2759"/>
<proteinExistence type="inferred from homology"/>
<evidence type="ECO:0000259" key="4">
    <source>
        <dbReference type="PROSITE" id="PS51891"/>
    </source>
</evidence>
<dbReference type="Pfam" id="PF04828">
    <property type="entry name" value="GFA"/>
    <property type="match status" value="1"/>
</dbReference>
<accession>A0A9P4R5V9</accession>
<dbReference type="InterPro" id="IPR006913">
    <property type="entry name" value="CENP-V/GFA"/>
</dbReference>
<dbReference type="Proteomes" id="UP000799444">
    <property type="component" value="Unassembled WGS sequence"/>
</dbReference>
<comment type="similarity">
    <text evidence="1">Belongs to the Gfa family.</text>
</comment>
<dbReference type="GO" id="GO:0046872">
    <property type="term" value="F:metal ion binding"/>
    <property type="evidence" value="ECO:0007669"/>
    <property type="project" value="UniProtKB-KW"/>
</dbReference>
<gene>
    <name evidence="5" type="ORF">EJ04DRAFT_430792</name>
</gene>
<dbReference type="PANTHER" id="PTHR28620">
    <property type="entry name" value="CENTROMERE PROTEIN V"/>
    <property type="match status" value="1"/>
</dbReference>
<evidence type="ECO:0000256" key="1">
    <source>
        <dbReference type="ARBA" id="ARBA00005495"/>
    </source>
</evidence>
<dbReference type="SUPFAM" id="SSF51316">
    <property type="entry name" value="Mss4-like"/>
    <property type="match status" value="1"/>
</dbReference>
<evidence type="ECO:0000313" key="5">
    <source>
        <dbReference type="EMBL" id="KAF2737560.1"/>
    </source>
</evidence>
<dbReference type="GO" id="GO:0016846">
    <property type="term" value="F:carbon-sulfur lyase activity"/>
    <property type="evidence" value="ECO:0007669"/>
    <property type="project" value="InterPro"/>
</dbReference>
<sequence>MVDSKDESPASALFDMLKAMDPKDMATYDASCHCGTVQYSVTTAPLAKWKVTSCNCSICSRNGYLLVYPLRQQVKVKSGEDALKAYSFGQKWNQHKFCTNCGSSLFFDPRMPERGVDGPDMLGVNIRMFKGVAQKLDEYQYVKFDGWNEWPFVDSDYLK</sequence>
<evidence type="ECO:0000313" key="6">
    <source>
        <dbReference type="Proteomes" id="UP000799444"/>
    </source>
</evidence>
<evidence type="ECO:0000256" key="3">
    <source>
        <dbReference type="ARBA" id="ARBA00022833"/>
    </source>
</evidence>
<dbReference type="InterPro" id="IPR052355">
    <property type="entry name" value="CENP-V-like"/>
</dbReference>
<dbReference type="InterPro" id="IPR011057">
    <property type="entry name" value="Mss4-like_sf"/>
</dbReference>
<name>A0A9P4R5V9_9PLEO</name>
<dbReference type="Gene3D" id="2.170.150.70">
    <property type="match status" value="1"/>
</dbReference>
<dbReference type="AlphaFoldDB" id="A0A9P4R5V9"/>
<comment type="caution">
    <text evidence="5">The sequence shown here is derived from an EMBL/GenBank/DDBJ whole genome shotgun (WGS) entry which is preliminary data.</text>
</comment>
<protein>
    <recommendedName>
        <fullName evidence="4">CENP-V/GFA domain-containing protein</fullName>
    </recommendedName>
</protein>